<evidence type="ECO:0000256" key="1">
    <source>
        <dbReference type="ARBA" id="ARBA00008894"/>
    </source>
</evidence>
<proteinExistence type="inferred from homology"/>
<keyword evidence="4" id="KW-0175">Coiled coil</keyword>
<evidence type="ECO:0000313" key="8">
    <source>
        <dbReference type="Proteomes" id="UP000238479"/>
    </source>
</evidence>
<organism evidence="7 8">
    <name type="scientific">Rosa chinensis</name>
    <name type="common">China rose</name>
    <dbReference type="NCBI Taxonomy" id="74649"/>
    <lineage>
        <taxon>Eukaryota</taxon>
        <taxon>Viridiplantae</taxon>
        <taxon>Streptophyta</taxon>
        <taxon>Embryophyta</taxon>
        <taxon>Tracheophyta</taxon>
        <taxon>Spermatophyta</taxon>
        <taxon>Magnoliopsida</taxon>
        <taxon>eudicotyledons</taxon>
        <taxon>Gunneridae</taxon>
        <taxon>Pentapetalae</taxon>
        <taxon>rosids</taxon>
        <taxon>fabids</taxon>
        <taxon>Rosales</taxon>
        <taxon>Rosaceae</taxon>
        <taxon>Rosoideae</taxon>
        <taxon>Rosoideae incertae sedis</taxon>
        <taxon>Rosa</taxon>
    </lineage>
</organism>
<sequence length="856" mass="97316">MAVALIGGTGLPVTFWTLCDSVKQMKDILMFKPQLRDIKSTLDSLEPLIKEMAECEKELDGQDEELENLRVEMEGGVELIRKCSKASRFKQYKYGSRLVEFSKSLQRLLGILKVQGIRDVKKALVSVRNIESVVHRIEGNCVIQNNQSEQIAGWCAVPEPPTITVGLDVPLWELKKKLFTDGVSMVIITAPGGCGKTTLATKFCMDAEVKDKFKSNVFFVTVSKKPNLYLIVQELYHGTGAQVPDFQNEATAVSWLQQFLKQTGQNPMLLVLDDVWAGSEFILEKFDELKMSDYKILVTSRSAFPRFGSPYYLDCLNNEDAMALFHHTASLGDRSSYISEDLQRKIVERCMGFPLAITVVGRSLCGQPIEIWQKRVLEWSRGCSVLESEHDLLDCLQRSLDALDEEKSLIRECFIDLGLFPEDKRISATVLVDMWAELYGINEDISSIVNLYELASRSLVNLVLTRNDKDSDGYYTEHFVTQHDMLRELAILQISREPLQQRMRLMIDISGDNFPMWWKEQKYQSLIARLVSISTGCYISSLANNSHEHICTCNAHTLKSQQYSAHVISFQLTSYTVIIADEEFSSKWQNLPLPEAEILILNFQTKYYALPEFVEEMNKLKTLVLTSSGIGPAELNNFQLVDSKPNLKRIRLERISFPSISRYPIQLKSLKKISLFMCSVGQGFGNGSIHISEAFPNLVEMNIDYCNDLVELPADLCDLIQLKKLSVTNSHKLSVLPEDIGNLVNLELLRLRCCTDLSELPGSIRNLKNLNLLDISNCFSLKELPEDIGEMCSLEKLNMRQCSRLNELPSSVVDLEKLMEVTCDEETEILWEPFLPYLSNIHIKVLKEDINLNWLH</sequence>
<dbReference type="Proteomes" id="UP000238479">
    <property type="component" value="Chromosome 2"/>
</dbReference>
<feature type="domain" description="RPW8" evidence="6">
    <location>
        <begin position="5"/>
        <end position="129"/>
    </location>
</feature>
<dbReference type="GO" id="GO:0006952">
    <property type="term" value="P:defense response"/>
    <property type="evidence" value="ECO:0007669"/>
    <property type="project" value="UniProtKB-KW"/>
</dbReference>
<dbReference type="InterPro" id="IPR002182">
    <property type="entry name" value="NB-ARC"/>
</dbReference>
<dbReference type="AlphaFoldDB" id="A0A2P6RN66"/>
<dbReference type="PRINTS" id="PR00364">
    <property type="entry name" value="DISEASERSIST"/>
</dbReference>
<dbReference type="EMBL" id="PDCK01000040">
    <property type="protein sequence ID" value="PRQ47870.1"/>
    <property type="molecule type" value="Genomic_DNA"/>
</dbReference>
<dbReference type="InterPro" id="IPR042197">
    <property type="entry name" value="Apaf_helical"/>
</dbReference>
<gene>
    <name evidence="7" type="ORF">RchiOBHm_Chr2g0104431</name>
</gene>
<dbReference type="Pfam" id="PF05659">
    <property type="entry name" value="RPW8"/>
    <property type="match status" value="1"/>
</dbReference>
<evidence type="ECO:0000259" key="5">
    <source>
        <dbReference type="Pfam" id="PF00931"/>
    </source>
</evidence>
<dbReference type="InterPro" id="IPR027417">
    <property type="entry name" value="P-loop_NTPase"/>
</dbReference>
<dbReference type="InterPro" id="IPR008808">
    <property type="entry name" value="Powdery_mildew-R_dom"/>
</dbReference>
<dbReference type="SUPFAM" id="SSF52540">
    <property type="entry name" value="P-loop containing nucleoside triphosphate hydrolases"/>
    <property type="match status" value="1"/>
</dbReference>
<feature type="domain" description="NB-ARC" evidence="5">
    <location>
        <begin position="173"/>
        <end position="327"/>
    </location>
</feature>
<evidence type="ECO:0000256" key="4">
    <source>
        <dbReference type="SAM" id="Coils"/>
    </source>
</evidence>
<feature type="coiled-coil region" evidence="4">
    <location>
        <begin position="45"/>
        <end position="72"/>
    </location>
</feature>
<dbReference type="Gene3D" id="3.40.50.300">
    <property type="entry name" value="P-loop containing nucleotide triphosphate hydrolases"/>
    <property type="match status" value="1"/>
</dbReference>
<dbReference type="InterPro" id="IPR036388">
    <property type="entry name" value="WH-like_DNA-bd_sf"/>
</dbReference>
<evidence type="ECO:0000259" key="6">
    <source>
        <dbReference type="Pfam" id="PF05659"/>
    </source>
</evidence>
<accession>A0A2P6RN66</accession>
<keyword evidence="2" id="KW-0677">Repeat</keyword>
<dbReference type="SUPFAM" id="SSF52047">
    <property type="entry name" value="RNI-like"/>
    <property type="match status" value="1"/>
</dbReference>
<keyword evidence="8" id="KW-1185">Reference proteome</keyword>
<dbReference type="PANTHER" id="PTHR36766">
    <property type="entry name" value="PLANT BROAD-SPECTRUM MILDEW RESISTANCE PROTEIN RPW8"/>
    <property type="match status" value="1"/>
</dbReference>
<dbReference type="Gene3D" id="1.10.8.430">
    <property type="entry name" value="Helical domain of apoptotic protease-activating factors"/>
    <property type="match status" value="1"/>
</dbReference>
<evidence type="ECO:0000313" key="7">
    <source>
        <dbReference type="EMBL" id="PRQ47870.1"/>
    </source>
</evidence>
<dbReference type="Gene3D" id="3.80.10.10">
    <property type="entry name" value="Ribonuclease Inhibitor"/>
    <property type="match status" value="1"/>
</dbReference>
<keyword evidence="3" id="KW-0611">Plant defense</keyword>
<protein>
    <submittedName>
        <fullName evidence="7">Putative powdery mildew resistance protein, RPW8</fullName>
    </submittedName>
</protein>
<comment type="caution">
    <text evidence="7">The sequence shown here is derived from an EMBL/GenBank/DDBJ whole genome shotgun (WGS) entry which is preliminary data.</text>
</comment>
<dbReference type="Pfam" id="PF00931">
    <property type="entry name" value="NB-ARC"/>
    <property type="match status" value="1"/>
</dbReference>
<dbReference type="GO" id="GO:0043531">
    <property type="term" value="F:ADP binding"/>
    <property type="evidence" value="ECO:0007669"/>
    <property type="project" value="InterPro"/>
</dbReference>
<evidence type="ECO:0000256" key="3">
    <source>
        <dbReference type="ARBA" id="ARBA00022821"/>
    </source>
</evidence>
<dbReference type="Gene3D" id="1.10.10.10">
    <property type="entry name" value="Winged helix-like DNA-binding domain superfamily/Winged helix DNA-binding domain"/>
    <property type="match status" value="1"/>
</dbReference>
<dbReference type="OMA" id="WHEEETI"/>
<comment type="similarity">
    <text evidence="1">Belongs to the disease resistance NB-LRR family.</text>
</comment>
<dbReference type="PANTHER" id="PTHR36766:SF3">
    <property type="entry name" value="RPW8 DOMAIN-CONTAINING PROTEIN"/>
    <property type="match status" value="1"/>
</dbReference>
<dbReference type="InterPro" id="IPR032675">
    <property type="entry name" value="LRR_dom_sf"/>
</dbReference>
<evidence type="ECO:0000256" key="2">
    <source>
        <dbReference type="ARBA" id="ARBA00022737"/>
    </source>
</evidence>
<reference evidence="7 8" key="1">
    <citation type="journal article" date="2018" name="Nat. Genet.">
        <title>The Rosa genome provides new insights in the design of modern roses.</title>
        <authorList>
            <person name="Bendahmane M."/>
        </authorList>
    </citation>
    <scope>NUCLEOTIDE SEQUENCE [LARGE SCALE GENOMIC DNA]</scope>
    <source>
        <strain evidence="8">cv. Old Blush</strain>
    </source>
</reference>
<dbReference type="Gramene" id="PRQ47870">
    <property type="protein sequence ID" value="PRQ47870"/>
    <property type="gene ID" value="RchiOBHm_Chr2g0104431"/>
</dbReference>
<name>A0A2P6RN66_ROSCH</name>